<feature type="transmembrane region" description="Helical" evidence="1">
    <location>
        <begin position="288"/>
        <end position="306"/>
    </location>
</feature>
<accession>Q5B7C8</accession>
<dbReference type="AlphaFoldDB" id="Q5B7C8"/>
<keyword evidence="1" id="KW-0472">Membrane</keyword>
<dbReference type="GeneID" id="2872973"/>
<dbReference type="InParanoid" id="Q5B7C8"/>
<dbReference type="EMBL" id="BN001302">
    <property type="protein sequence ID" value="CBF75902.1"/>
    <property type="molecule type" value="Genomic_DNA"/>
</dbReference>
<dbReference type="OMA" id="NATEWTV"/>
<keyword evidence="3" id="KW-1185">Reference proteome</keyword>
<dbReference type="HOGENOM" id="CLU_531049_0_0_1"/>
<name>Q5B7C8_EMENI</name>
<dbReference type="eggNOG" id="ENOG502RAWJ">
    <property type="taxonomic scope" value="Eukaryota"/>
</dbReference>
<evidence type="ECO:0000313" key="2">
    <source>
        <dbReference type="EMBL" id="CBF75902.1"/>
    </source>
</evidence>
<feature type="transmembrane region" description="Helical" evidence="1">
    <location>
        <begin position="20"/>
        <end position="44"/>
    </location>
</feature>
<protein>
    <submittedName>
        <fullName evidence="2">Uncharacterized protein</fullName>
    </submittedName>
</protein>
<evidence type="ECO:0000313" key="3">
    <source>
        <dbReference type="Proteomes" id="UP000000560"/>
    </source>
</evidence>
<reference evidence="3" key="1">
    <citation type="journal article" date="2005" name="Nature">
        <title>Sequencing of Aspergillus nidulans and comparative analysis with A. fumigatus and A. oryzae.</title>
        <authorList>
            <person name="Galagan J.E."/>
            <person name="Calvo S.E."/>
            <person name="Cuomo C."/>
            <person name="Ma L.J."/>
            <person name="Wortman J.R."/>
            <person name="Batzoglou S."/>
            <person name="Lee S.I."/>
            <person name="Basturkmen M."/>
            <person name="Spevak C.C."/>
            <person name="Clutterbuck J."/>
            <person name="Kapitonov V."/>
            <person name="Jurka J."/>
            <person name="Scazzocchio C."/>
            <person name="Farman M."/>
            <person name="Butler J."/>
            <person name="Purcell S."/>
            <person name="Harris S."/>
            <person name="Braus G.H."/>
            <person name="Draht O."/>
            <person name="Busch S."/>
            <person name="D'Enfert C."/>
            <person name="Bouchier C."/>
            <person name="Goldman G.H."/>
            <person name="Bell-Pedersen D."/>
            <person name="Griffiths-Jones S."/>
            <person name="Doonan J.H."/>
            <person name="Yu J."/>
            <person name="Vienken K."/>
            <person name="Pain A."/>
            <person name="Freitag M."/>
            <person name="Selker E.U."/>
            <person name="Archer D.B."/>
            <person name="Penalva M.A."/>
            <person name="Oakley B.R."/>
            <person name="Momany M."/>
            <person name="Tanaka T."/>
            <person name="Kumagai T."/>
            <person name="Asai K."/>
            <person name="Machida M."/>
            <person name="Nierman W.C."/>
            <person name="Denning D.W."/>
            <person name="Caddick M."/>
            <person name="Hynes M."/>
            <person name="Paoletti M."/>
            <person name="Fischer R."/>
            <person name="Miller B."/>
            <person name="Dyer P."/>
            <person name="Sachs M.S."/>
            <person name="Osmani S.A."/>
            <person name="Birren B.W."/>
        </authorList>
    </citation>
    <scope>NUCLEOTIDE SEQUENCE [LARGE SCALE GENOMIC DNA]</scope>
    <source>
        <strain evidence="3">FGSC A4 / ATCC 38163 / CBS 112.46 / NRRL 194 / M139</strain>
    </source>
</reference>
<dbReference type="RefSeq" id="XP_661156.1">
    <property type="nucleotide sequence ID" value="XM_656064.2"/>
</dbReference>
<gene>
    <name evidence="2" type="ORF">ANIA_03552</name>
</gene>
<accession>C8V4H9</accession>
<proteinExistence type="predicted"/>
<feature type="transmembrane region" description="Helical" evidence="1">
    <location>
        <begin position="260"/>
        <end position="282"/>
    </location>
</feature>
<keyword evidence="1" id="KW-0812">Transmembrane</keyword>
<dbReference type="Proteomes" id="UP000000560">
    <property type="component" value="Chromosome II"/>
</dbReference>
<dbReference type="OrthoDB" id="3527261at2759"/>
<evidence type="ECO:0000256" key="1">
    <source>
        <dbReference type="SAM" id="Phobius"/>
    </source>
</evidence>
<dbReference type="VEuPathDB" id="FungiDB:AN3552"/>
<dbReference type="KEGG" id="ani:ANIA_03552"/>
<keyword evidence="1" id="KW-1133">Transmembrane helix</keyword>
<reference evidence="3" key="2">
    <citation type="journal article" date="2009" name="Fungal Genet. Biol.">
        <title>The 2008 update of the Aspergillus nidulans genome annotation: a community effort.</title>
        <authorList>
            <person name="Wortman J.R."/>
            <person name="Gilsenan J.M."/>
            <person name="Joardar V."/>
            <person name="Deegan J."/>
            <person name="Clutterbuck J."/>
            <person name="Andersen M.R."/>
            <person name="Archer D."/>
            <person name="Bencina M."/>
            <person name="Braus G."/>
            <person name="Coutinho P."/>
            <person name="von Dohren H."/>
            <person name="Doonan J."/>
            <person name="Driessen A.J."/>
            <person name="Durek P."/>
            <person name="Espeso E."/>
            <person name="Fekete E."/>
            <person name="Flipphi M."/>
            <person name="Estrada C.G."/>
            <person name="Geysens S."/>
            <person name="Goldman G."/>
            <person name="de Groot P.W."/>
            <person name="Hansen K."/>
            <person name="Harris S.D."/>
            <person name="Heinekamp T."/>
            <person name="Helmstaedt K."/>
            <person name="Henrissat B."/>
            <person name="Hofmann G."/>
            <person name="Homan T."/>
            <person name="Horio T."/>
            <person name="Horiuchi H."/>
            <person name="James S."/>
            <person name="Jones M."/>
            <person name="Karaffa L."/>
            <person name="Karanyi Z."/>
            <person name="Kato M."/>
            <person name="Keller N."/>
            <person name="Kelly D.E."/>
            <person name="Kiel J.A."/>
            <person name="Kim J.M."/>
            <person name="van der Klei I.J."/>
            <person name="Klis F.M."/>
            <person name="Kovalchuk A."/>
            <person name="Krasevec N."/>
            <person name="Kubicek C.P."/>
            <person name="Liu B."/>
            <person name="Maccabe A."/>
            <person name="Meyer V."/>
            <person name="Mirabito P."/>
            <person name="Miskei M."/>
            <person name="Mos M."/>
            <person name="Mullins J."/>
            <person name="Nelson D.R."/>
            <person name="Nielsen J."/>
            <person name="Oakley B.R."/>
            <person name="Osmani S.A."/>
            <person name="Pakula T."/>
            <person name="Paszewski A."/>
            <person name="Paulsen I."/>
            <person name="Pilsyk S."/>
            <person name="Pocsi I."/>
            <person name="Punt P.J."/>
            <person name="Ram A.F."/>
            <person name="Ren Q."/>
            <person name="Robellet X."/>
            <person name="Robson G."/>
            <person name="Seiboth B."/>
            <person name="van Solingen P."/>
            <person name="Specht T."/>
            <person name="Sun J."/>
            <person name="Taheri-Talesh N."/>
            <person name="Takeshita N."/>
            <person name="Ussery D."/>
            <person name="vanKuyk P.A."/>
            <person name="Visser H."/>
            <person name="van de Vondervoort P.J."/>
            <person name="de Vries R.P."/>
            <person name="Walton J."/>
            <person name="Xiang X."/>
            <person name="Xiong Y."/>
            <person name="Zeng A.P."/>
            <person name="Brandt B.W."/>
            <person name="Cornell M.J."/>
            <person name="van den Hondel C.A."/>
            <person name="Visser J."/>
            <person name="Oliver S.G."/>
            <person name="Turner G."/>
        </authorList>
    </citation>
    <scope>GENOME REANNOTATION</scope>
    <source>
        <strain evidence="3">FGSC A4 / ATCC 38163 / CBS 112.46 / NRRL 194 / M139</strain>
    </source>
</reference>
<organism evidence="2 3">
    <name type="scientific">Emericella nidulans (strain FGSC A4 / ATCC 38163 / CBS 112.46 / NRRL 194 / M139)</name>
    <name type="common">Aspergillus nidulans</name>
    <dbReference type="NCBI Taxonomy" id="227321"/>
    <lineage>
        <taxon>Eukaryota</taxon>
        <taxon>Fungi</taxon>
        <taxon>Dikarya</taxon>
        <taxon>Ascomycota</taxon>
        <taxon>Pezizomycotina</taxon>
        <taxon>Eurotiomycetes</taxon>
        <taxon>Eurotiomycetidae</taxon>
        <taxon>Eurotiales</taxon>
        <taxon>Aspergillaceae</taxon>
        <taxon>Aspergillus</taxon>
        <taxon>Aspergillus subgen. Nidulantes</taxon>
    </lineage>
</organism>
<sequence>MFDAFYLNDSLGSPTHLLLSGLATILPLSTWIGFINAPLVLHLFELTGQIPLWSWAVSNEGRKLLGEVPAPDGKCVMDRFGRSPNLVCLDGRYGDKYFAANPETLRLCVGSTPAYQIKNQHTNLALVDKRVHDLAFIHVWRAQDEDRESITTASLFPRLFSWTGWAVLLAFVAAAIYLHCWVAIAYLAVVPATGMAVYYTRGGPRKLRMDASSSQYQRLVITANHMNETAWQVFYGESTVVNRLLNWPLKSHTHPSANHWLLRLFLQAMIMGQWVLVVLASAWRTWDAYLISGWIAFSVFSNSWVFTPDHLTAEWMARHAGIRMKRYCTQLSSRRALLNTLIALNPDSFPTNNISGRTDTSKISEGGFAWIDPILKKGDDRTRWENSTRYALVKAMAINDNENAASRLGAETHDFQDHVTHGGTTAETGTEYWHPFIHEGIQMARLIVRAAGLDQSAGDYDSQASASNVDIYPGQGAGESQAYYSN</sequence>